<dbReference type="Gene3D" id="3.40.50.80">
    <property type="entry name" value="Nucleotide-binding domain of ferredoxin-NADP reductase (FNR) module"/>
    <property type="match status" value="1"/>
</dbReference>
<dbReference type="SUPFAM" id="SSF54292">
    <property type="entry name" value="2Fe-2S ferredoxin-like"/>
    <property type="match status" value="1"/>
</dbReference>
<dbReference type="InterPro" id="IPR039261">
    <property type="entry name" value="FNR_nucleotide-bd"/>
</dbReference>
<comment type="caution">
    <text evidence="12">The sequence shown here is derived from an EMBL/GenBank/DDBJ whole genome shotgun (WGS) entry which is preliminary data.</text>
</comment>
<evidence type="ECO:0000313" key="13">
    <source>
        <dbReference type="Proteomes" id="UP000283993"/>
    </source>
</evidence>
<dbReference type="PRINTS" id="PR00410">
    <property type="entry name" value="PHEHYDRXLASE"/>
</dbReference>
<proteinExistence type="inferred from homology"/>
<dbReference type="InterPro" id="IPR012675">
    <property type="entry name" value="Beta-grasp_dom_sf"/>
</dbReference>
<dbReference type="EMBL" id="AYKH01000012">
    <property type="protein sequence ID" value="ROO27803.1"/>
    <property type="molecule type" value="Genomic_DNA"/>
</dbReference>
<keyword evidence="6" id="KW-0560">Oxidoreductase</keyword>
<keyword evidence="2" id="KW-0285">Flavoprotein</keyword>
<dbReference type="InterPro" id="IPR017938">
    <property type="entry name" value="Riboflavin_synthase-like_b-brl"/>
</dbReference>
<comment type="cofactor">
    <cofactor evidence="1">
        <name>FAD</name>
        <dbReference type="ChEBI" id="CHEBI:57692"/>
    </cofactor>
</comment>
<dbReference type="SUPFAM" id="SSF52343">
    <property type="entry name" value="Ferredoxin reductase-like, C-terminal NADP-linked domain"/>
    <property type="match status" value="1"/>
</dbReference>
<dbReference type="PROSITE" id="PS51085">
    <property type="entry name" value="2FE2S_FER_2"/>
    <property type="match status" value="1"/>
</dbReference>
<evidence type="ECO:0000256" key="6">
    <source>
        <dbReference type="ARBA" id="ARBA00023002"/>
    </source>
</evidence>
<dbReference type="InterPro" id="IPR001433">
    <property type="entry name" value="OxRdtase_FAD/NAD-bd"/>
</dbReference>
<comment type="similarity">
    <text evidence="9">In the N-terminal section; belongs to the FAD-binding oxidoreductase type 6 family.</text>
</comment>
<evidence type="ECO:0000256" key="3">
    <source>
        <dbReference type="ARBA" id="ARBA00022714"/>
    </source>
</evidence>
<feature type="domain" description="FAD-binding FR-type" evidence="11">
    <location>
        <begin position="36"/>
        <end position="137"/>
    </location>
</feature>
<dbReference type="RefSeq" id="WP_123630992.1">
    <property type="nucleotide sequence ID" value="NZ_AYKH01000012.1"/>
</dbReference>
<dbReference type="AlphaFoldDB" id="A0A423PQD8"/>
<dbReference type="GO" id="GO:0016491">
    <property type="term" value="F:oxidoreductase activity"/>
    <property type="evidence" value="ECO:0007669"/>
    <property type="project" value="UniProtKB-KW"/>
</dbReference>
<keyword evidence="13" id="KW-1185">Reference proteome</keyword>
<reference evidence="12 13" key="1">
    <citation type="submission" date="2013-10" db="EMBL/GenBank/DDBJ databases">
        <title>Salinisphaera orenii MK-B5 Genome Sequencing.</title>
        <authorList>
            <person name="Lai Q."/>
            <person name="Li C."/>
            <person name="Shao Z."/>
        </authorList>
    </citation>
    <scope>NUCLEOTIDE SEQUENCE [LARGE SCALE GENOMIC DNA]</scope>
    <source>
        <strain evidence="12 13">MK-B5</strain>
    </source>
</reference>
<organism evidence="12 13">
    <name type="scientific">Salinisphaera orenii MK-B5</name>
    <dbReference type="NCBI Taxonomy" id="856730"/>
    <lineage>
        <taxon>Bacteria</taxon>
        <taxon>Pseudomonadati</taxon>
        <taxon>Pseudomonadota</taxon>
        <taxon>Gammaproteobacteria</taxon>
        <taxon>Salinisphaerales</taxon>
        <taxon>Salinisphaeraceae</taxon>
        <taxon>Salinisphaera</taxon>
    </lineage>
</organism>
<dbReference type="SUPFAM" id="SSF63380">
    <property type="entry name" value="Riboflavin synthase domain-like"/>
    <property type="match status" value="1"/>
</dbReference>
<evidence type="ECO:0000256" key="9">
    <source>
        <dbReference type="ARBA" id="ARBA00061434"/>
    </source>
</evidence>
<dbReference type="InterPro" id="IPR001041">
    <property type="entry name" value="2Fe-2S_ferredoxin-type"/>
</dbReference>
<evidence type="ECO:0000259" key="10">
    <source>
        <dbReference type="PROSITE" id="PS51085"/>
    </source>
</evidence>
<dbReference type="GO" id="GO:0051537">
    <property type="term" value="F:2 iron, 2 sulfur cluster binding"/>
    <property type="evidence" value="ECO:0007669"/>
    <property type="project" value="UniProtKB-KW"/>
</dbReference>
<dbReference type="InterPro" id="IPR036010">
    <property type="entry name" value="2Fe-2S_ferredoxin-like_sf"/>
</dbReference>
<dbReference type="InterPro" id="IPR017927">
    <property type="entry name" value="FAD-bd_FR_type"/>
</dbReference>
<evidence type="ECO:0000256" key="7">
    <source>
        <dbReference type="ARBA" id="ARBA00023004"/>
    </source>
</evidence>
<protein>
    <submittedName>
        <fullName evidence="12">Oxidoreductase</fullName>
    </submittedName>
</protein>
<dbReference type="Gene3D" id="3.10.20.30">
    <property type="match status" value="1"/>
</dbReference>
<evidence type="ECO:0000256" key="1">
    <source>
        <dbReference type="ARBA" id="ARBA00001974"/>
    </source>
</evidence>
<evidence type="ECO:0000256" key="2">
    <source>
        <dbReference type="ARBA" id="ARBA00022630"/>
    </source>
</evidence>
<keyword evidence="7" id="KW-0408">Iron</keyword>
<keyword evidence="8" id="KW-0411">Iron-sulfur</keyword>
<dbReference type="Proteomes" id="UP000283993">
    <property type="component" value="Unassembled WGS sequence"/>
</dbReference>
<dbReference type="PROSITE" id="PS51384">
    <property type="entry name" value="FAD_FR"/>
    <property type="match status" value="1"/>
</dbReference>
<feature type="domain" description="2Fe-2S ferredoxin-type" evidence="10">
    <location>
        <begin position="272"/>
        <end position="353"/>
    </location>
</feature>
<keyword evidence="4" id="KW-0479">Metal-binding</keyword>
<accession>A0A423PQD8</accession>
<name>A0A423PQD8_9GAMM</name>
<dbReference type="InterPro" id="IPR050415">
    <property type="entry name" value="MRET"/>
</dbReference>
<evidence type="ECO:0000256" key="4">
    <source>
        <dbReference type="ARBA" id="ARBA00022723"/>
    </source>
</evidence>
<dbReference type="Pfam" id="PF00111">
    <property type="entry name" value="Fer2"/>
    <property type="match status" value="1"/>
</dbReference>
<dbReference type="Gene3D" id="2.40.30.10">
    <property type="entry name" value="Translation factors"/>
    <property type="match status" value="1"/>
</dbReference>
<dbReference type="GO" id="GO:0046872">
    <property type="term" value="F:metal ion binding"/>
    <property type="evidence" value="ECO:0007669"/>
    <property type="project" value="UniProtKB-KW"/>
</dbReference>
<dbReference type="CDD" id="cd06216">
    <property type="entry name" value="FNR_iron_sulfur_binding_2"/>
    <property type="match status" value="1"/>
</dbReference>
<dbReference type="PANTHER" id="PTHR47354:SF6">
    <property type="entry name" value="NADH OXIDOREDUCTASE HCR"/>
    <property type="match status" value="1"/>
</dbReference>
<dbReference type="CDD" id="cd00207">
    <property type="entry name" value="fer2"/>
    <property type="match status" value="1"/>
</dbReference>
<dbReference type="Pfam" id="PF00175">
    <property type="entry name" value="NAD_binding_1"/>
    <property type="match status" value="1"/>
</dbReference>
<gene>
    <name evidence="12" type="ORF">SAOR_08255</name>
</gene>
<evidence type="ECO:0000313" key="12">
    <source>
        <dbReference type="EMBL" id="ROO27803.1"/>
    </source>
</evidence>
<keyword evidence="3" id="KW-0001">2Fe-2S</keyword>
<evidence type="ECO:0000256" key="5">
    <source>
        <dbReference type="ARBA" id="ARBA00022827"/>
    </source>
</evidence>
<evidence type="ECO:0000259" key="11">
    <source>
        <dbReference type="PROSITE" id="PS51384"/>
    </source>
</evidence>
<keyword evidence="5" id="KW-0274">FAD</keyword>
<sequence>MKPVVKKLLGSPLVGALASPLSVDDYLALIDRRLSLREPRGRVSAVARQTPDSVTLTIEPNDNWTGHRPGQHLLLGVDLDGVRHSRCFSIVSAPGDPLIEVTVKRNGDGRVSNFLVDHAERGQLIYLSPAEGDFCPGPSVPERALLISAGSGITPVMGVLRDWLARDRVQDVVFVHYARSRTDMIYAAELAALDARHPGLRVETVYTAGGGGRIDAAALDGRVPDLAERETWLCGPAGFMDAAEPLIRARSNRPLHREQFAATRREAAHGEGAVQFVKSDIAASGENGSLLEVAEGAGLKPAYGCRMGICHACKCRVSEGTVRDLRTNRVRDVRDTDLQLCIHAAAGDVAVEL</sequence>
<dbReference type="PANTHER" id="PTHR47354">
    <property type="entry name" value="NADH OXIDOREDUCTASE HCR"/>
    <property type="match status" value="1"/>
</dbReference>
<evidence type="ECO:0000256" key="8">
    <source>
        <dbReference type="ARBA" id="ARBA00023014"/>
    </source>
</evidence>